<evidence type="ECO:0000256" key="1">
    <source>
        <dbReference type="ARBA" id="ARBA00022491"/>
    </source>
</evidence>
<dbReference type="RefSeq" id="WP_185131275.1">
    <property type="nucleotide sequence ID" value="NZ_JACJVO010000028.1"/>
</dbReference>
<reference evidence="6 7" key="1">
    <citation type="submission" date="2020-08" db="EMBL/GenBank/DDBJ databases">
        <title>Cohnella phylogeny.</title>
        <authorList>
            <person name="Dunlap C."/>
        </authorList>
    </citation>
    <scope>NUCLEOTIDE SEQUENCE [LARGE SCALE GENOMIC DNA]</scope>
    <source>
        <strain evidence="6 7">CBP 2801</strain>
    </source>
</reference>
<dbReference type="SUPFAM" id="SSF53850">
    <property type="entry name" value="Periplasmic binding protein-like II"/>
    <property type="match status" value="1"/>
</dbReference>
<dbReference type="SMART" id="SM00354">
    <property type="entry name" value="HTH_LACI"/>
    <property type="match status" value="1"/>
</dbReference>
<evidence type="ECO:0000259" key="5">
    <source>
        <dbReference type="PROSITE" id="PS50932"/>
    </source>
</evidence>
<dbReference type="Gene3D" id="1.10.260.40">
    <property type="entry name" value="lambda repressor-like DNA-binding domains"/>
    <property type="match status" value="1"/>
</dbReference>
<evidence type="ECO:0000313" key="7">
    <source>
        <dbReference type="Proteomes" id="UP000564644"/>
    </source>
</evidence>
<dbReference type="Pfam" id="PF00356">
    <property type="entry name" value="LacI"/>
    <property type="match status" value="1"/>
</dbReference>
<feature type="domain" description="HTH lacI-type" evidence="5">
    <location>
        <begin position="1"/>
        <end position="49"/>
    </location>
</feature>
<dbReference type="InterPro" id="IPR010982">
    <property type="entry name" value="Lambda_DNA-bd_dom_sf"/>
</dbReference>
<dbReference type="GO" id="GO:0000976">
    <property type="term" value="F:transcription cis-regulatory region binding"/>
    <property type="evidence" value="ECO:0007669"/>
    <property type="project" value="TreeGrafter"/>
</dbReference>
<dbReference type="Proteomes" id="UP000564644">
    <property type="component" value="Unassembled WGS sequence"/>
</dbReference>
<protein>
    <submittedName>
        <fullName evidence="6">Extracellular solute-binding protein</fullName>
    </submittedName>
</protein>
<keyword evidence="4" id="KW-0804">Transcription</keyword>
<accession>A0A7X0SPH1</accession>
<dbReference type="CDD" id="cd01392">
    <property type="entry name" value="HTH_LacI"/>
    <property type="match status" value="1"/>
</dbReference>
<gene>
    <name evidence="6" type="ORF">H7C18_22075</name>
</gene>
<dbReference type="Gene3D" id="3.40.50.2300">
    <property type="match status" value="2"/>
</dbReference>
<comment type="caution">
    <text evidence="6">The sequence shown here is derived from an EMBL/GenBank/DDBJ whole genome shotgun (WGS) entry which is preliminary data.</text>
</comment>
<keyword evidence="1" id="KW-0678">Repressor</keyword>
<dbReference type="InterPro" id="IPR000843">
    <property type="entry name" value="HTH_LacI"/>
</dbReference>
<evidence type="ECO:0000256" key="2">
    <source>
        <dbReference type="ARBA" id="ARBA00023015"/>
    </source>
</evidence>
<keyword evidence="2" id="KW-0805">Transcription regulation</keyword>
<dbReference type="InterPro" id="IPR006059">
    <property type="entry name" value="SBP"/>
</dbReference>
<dbReference type="InterPro" id="IPR028082">
    <property type="entry name" value="Peripla_BP_I"/>
</dbReference>
<evidence type="ECO:0000313" key="6">
    <source>
        <dbReference type="EMBL" id="MBB6733616.1"/>
    </source>
</evidence>
<dbReference type="CDD" id="cd13585">
    <property type="entry name" value="PBP2_TMBP_like"/>
    <property type="match status" value="1"/>
</dbReference>
<proteinExistence type="predicted"/>
<keyword evidence="7" id="KW-1185">Reference proteome</keyword>
<evidence type="ECO:0000256" key="3">
    <source>
        <dbReference type="ARBA" id="ARBA00023125"/>
    </source>
</evidence>
<dbReference type="CDD" id="cd06267">
    <property type="entry name" value="PBP1_LacI_sugar_binding-like"/>
    <property type="match status" value="1"/>
</dbReference>
<dbReference type="EMBL" id="JACJVO010000028">
    <property type="protein sequence ID" value="MBB6733616.1"/>
    <property type="molecule type" value="Genomic_DNA"/>
</dbReference>
<evidence type="ECO:0000256" key="4">
    <source>
        <dbReference type="ARBA" id="ARBA00023163"/>
    </source>
</evidence>
<dbReference type="PANTHER" id="PTHR30146:SF148">
    <property type="entry name" value="HTH-TYPE TRANSCRIPTIONAL REPRESSOR PURR-RELATED"/>
    <property type="match status" value="1"/>
</dbReference>
<dbReference type="InterPro" id="IPR001761">
    <property type="entry name" value="Peripla_BP/Lac1_sug-bd_dom"/>
</dbReference>
<organism evidence="6 7">
    <name type="scientific">Cohnella zeiphila</name>
    <dbReference type="NCBI Taxonomy" id="2761120"/>
    <lineage>
        <taxon>Bacteria</taxon>
        <taxon>Bacillati</taxon>
        <taxon>Bacillota</taxon>
        <taxon>Bacilli</taxon>
        <taxon>Bacillales</taxon>
        <taxon>Paenibacillaceae</taxon>
        <taxon>Cohnella</taxon>
    </lineage>
</organism>
<dbReference type="Gene3D" id="3.40.190.10">
    <property type="entry name" value="Periplasmic binding protein-like II"/>
    <property type="match status" value="2"/>
</dbReference>
<dbReference type="Pfam" id="PF00532">
    <property type="entry name" value="Peripla_BP_1"/>
    <property type="match status" value="1"/>
</dbReference>
<dbReference type="GO" id="GO:0003700">
    <property type="term" value="F:DNA-binding transcription factor activity"/>
    <property type="evidence" value="ECO:0007669"/>
    <property type="project" value="TreeGrafter"/>
</dbReference>
<name>A0A7X0SPH1_9BACL</name>
<dbReference type="PANTHER" id="PTHR30146">
    <property type="entry name" value="LACI-RELATED TRANSCRIPTIONAL REPRESSOR"/>
    <property type="match status" value="1"/>
</dbReference>
<dbReference type="SUPFAM" id="SSF47413">
    <property type="entry name" value="lambda repressor-like DNA-binding domains"/>
    <property type="match status" value="1"/>
</dbReference>
<sequence length="737" mass="82053">MALRAGVSVGTVSNVLNGHTNNADLIAKVESAMKELNYRPDANARSLKSTTSNEVALVLPNVVHPDMQTLLHTIELELRERGYNLLLKISQNNPILERICVEQCLEQRVEGIIAYTGSPVEDLLDIVGGTRPIVFIGKRSRQSAMADSILIQYEKALEEAIARLRRQGVSEVGLILEREMMNGSGATEIYGRYYSRPDHIRAVDYGKERGFQAAYELLHRNERMGAIVTGNYLISEGTRKAIRLLRREEVAHITFKEQNWIEDEGNYAATIGVPFRKVAESAVRKLMGAIASPNAYEPITERFEAEYAETVPLLANLDRSRSTGHPLRLAMFDCPAAHSLRMLSELYTRETGTRIELEMLAYNELLDRLYAPESGRGAPDGFMMDIAWIDRLVKDGIARPLGDLISGRDGYFADFVPGMLKEYAMQEDELYGVPFMSGTQLLFFQKDLFENPNLRRQFKRTYGTELLPPATWAEFNLVAEFFTRECNEKSPVKYGYAGVQGANVNTAISFLNRLWAYSSDVFSEDGSVIVNSGNSLSALKNMTKSYQYVPPGAMTTWDDTVASFESGDVAMVVLYDSHAVEINDYTKSKVAGNIGYSLIPGRTPVLGGWSLGVSRSSRNGEAAADFLFWACSNEAAIPGSLLGGSTLRQDYYTIRDLENLYPWKSLLLESYGISRKRRVPPAYRGLERGSDVYNGVVAEEIDKAIRGACSEEEALANMERRLRAMGSGREATAGRES</sequence>
<dbReference type="AlphaFoldDB" id="A0A7X0SPH1"/>
<keyword evidence="3" id="KW-0238">DNA-binding</keyword>
<dbReference type="PROSITE" id="PS50932">
    <property type="entry name" value="HTH_LACI_2"/>
    <property type="match status" value="1"/>
</dbReference>
<dbReference type="SUPFAM" id="SSF53822">
    <property type="entry name" value="Periplasmic binding protein-like I"/>
    <property type="match status" value="1"/>
</dbReference>
<dbReference type="Pfam" id="PF01547">
    <property type="entry name" value="SBP_bac_1"/>
    <property type="match status" value="1"/>
</dbReference>